<comment type="subcellular location">
    <subcellularLocation>
        <location evidence="1">Cell membrane</location>
        <topology evidence="1">Multi-pass membrane protein</topology>
    </subcellularLocation>
</comment>
<keyword evidence="8" id="KW-1185">Reference proteome</keyword>
<keyword evidence="4 6" id="KW-1133">Transmembrane helix</keyword>
<dbReference type="InterPro" id="IPR017039">
    <property type="entry name" value="Virul_fac_BrkB"/>
</dbReference>
<dbReference type="PIRSF" id="PIRSF035875">
    <property type="entry name" value="RNase_BN"/>
    <property type="match status" value="1"/>
</dbReference>
<dbReference type="OrthoDB" id="330855at2157"/>
<evidence type="ECO:0000256" key="4">
    <source>
        <dbReference type="ARBA" id="ARBA00022989"/>
    </source>
</evidence>
<dbReference type="EMBL" id="AOJG01000030">
    <property type="protein sequence ID" value="EMA59254.1"/>
    <property type="molecule type" value="Genomic_DNA"/>
</dbReference>
<feature type="transmembrane region" description="Helical" evidence="6">
    <location>
        <begin position="143"/>
        <end position="167"/>
    </location>
</feature>
<evidence type="ECO:0000256" key="2">
    <source>
        <dbReference type="ARBA" id="ARBA00022475"/>
    </source>
</evidence>
<dbReference type="RefSeq" id="WP_008006724.1">
    <property type="nucleotide sequence ID" value="NZ_AOJG01000030.1"/>
</dbReference>
<dbReference type="STRING" id="1227482.C469_11516"/>
<evidence type="ECO:0000313" key="8">
    <source>
        <dbReference type="Proteomes" id="UP000011650"/>
    </source>
</evidence>
<dbReference type="AlphaFoldDB" id="M0NPY2"/>
<sequence length="280" mass="29355">MTRSGSDGDADASRGSFRDLAAAVIALARENDIGIVASGVAFYLFNSLVPLLLFLFIGLSATDRLGPAVELVGAVAGIDVRAFLGLLDSIVGDDADRRRAAVIAGLILLWSSLRLVQAINVSFQTIHNVRHEHSLLGTVLDSLLVFATIILVVPAVSLLAVALTVLTDVSALRLISAPLLCVVLFGGFLPMYSRFSDPETTLPQAFPGAALAAVAWALCAVGLRLYVSTSESVRLYGVAGGVLLLLTWLYVGGLTLLIGAVLNAVLTDSVDVDADERPDE</sequence>
<evidence type="ECO:0000256" key="5">
    <source>
        <dbReference type="ARBA" id="ARBA00023136"/>
    </source>
</evidence>
<proteinExistence type="predicted"/>
<feature type="transmembrane region" description="Helical" evidence="6">
    <location>
        <begin position="205"/>
        <end position="226"/>
    </location>
</feature>
<reference evidence="7 8" key="1">
    <citation type="journal article" date="2014" name="PLoS Genet.">
        <title>Phylogenetically driven sequencing of extremely halophilic archaea reveals strategies for static and dynamic osmo-response.</title>
        <authorList>
            <person name="Becker E.A."/>
            <person name="Seitzer P.M."/>
            <person name="Tritt A."/>
            <person name="Larsen D."/>
            <person name="Krusor M."/>
            <person name="Yao A.I."/>
            <person name="Wu D."/>
            <person name="Madern D."/>
            <person name="Eisen J.A."/>
            <person name="Darling A.E."/>
            <person name="Facciotti M.T."/>
        </authorList>
    </citation>
    <scope>NUCLEOTIDE SEQUENCE [LARGE SCALE GENOMIC DNA]</scope>
    <source>
        <strain evidence="7 8">DSM 21995</strain>
    </source>
</reference>
<organism evidence="7 8">
    <name type="scientific">Halorubrum lipolyticum DSM 21995</name>
    <dbReference type="NCBI Taxonomy" id="1227482"/>
    <lineage>
        <taxon>Archaea</taxon>
        <taxon>Methanobacteriati</taxon>
        <taxon>Methanobacteriota</taxon>
        <taxon>Stenosarchaea group</taxon>
        <taxon>Halobacteria</taxon>
        <taxon>Halobacteriales</taxon>
        <taxon>Haloferacaceae</taxon>
        <taxon>Halorubrum</taxon>
    </lineage>
</organism>
<accession>M0NPY2</accession>
<feature type="transmembrane region" description="Helical" evidence="6">
    <location>
        <begin position="35"/>
        <end position="59"/>
    </location>
</feature>
<protein>
    <submittedName>
        <fullName evidence="7">Ribonuclease BN</fullName>
    </submittedName>
</protein>
<evidence type="ECO:0000313" key="7">
    <source>
        <dbReference type="EMBL" id="EMA59254.1"/>
    </source>
</evidence>
<dbReference type="PANTHER" id="PTHR30213:SF0">
    <property type="entry name" value="UPF0761 MEMBRANE PROTEIN YIHY"/>
    <property type="match status" value="1"/>
</dbReference>
<feature type="transmembrane region" description="Helical" evidence="6">
    <location>
        <begin position="174"/>
        <end position="193"/>
    </location>
</feature>
<dbReference type="PANTHER" id="PTHR30213">
    <property type="entry name" value="INNER MEMBRANE PROTEIN YHJD"/>
    <property type="match status" value="1"/>
</dbReference>
<name>M0NPY2_9EURY</name>
<comment type="caution">
    <text evidence="7">The sequence shown here is derived from an EMBL/GenBank/DDBJ whole genome shotgun (WGS) entry which is preliminary data.</text>
</comment>
<dbReference type="GO" id="GO:0005886">
    <property type="term" value="C:plasma membrane"/>
    <property type="evidence" value="ECO:0007669"/>
    <property type="project" value="UniProtKB-SubCell"/>
</dbReference>
<gene>
    <name evidence="7" type="ORF">C469_11516</name>
</gene>
<dbReference type="Pfam" id="PF03631">
    <property type="entry name" value="Virul_fac_BrkB"/>
    <property type="match status" value="1"/>
</dbReference>
<feature type="transmembrane region" description="Helical" evidence="6">
    <location>
        <begin position="238"/>
        <end position="262"/>
    </location>
</feature>
<keyword evidence="3 6" id="KW-0812">Transmembrane</keyword>
<keyword evidence="5 6" id="KW-0472">Membrane</keyword>
<keyword evidence="2" id="KW-1003">Cell membrane</keyword>
<evidence type="ECO:0000256" key="3">
    <source>
        <dbReference type="ARBA" id="ARBA00022692"/>
    </source>
</evidence>
<evidence type="ECO:0000256" key="6">
    <source>
        <dbReference type="SAM" id="Phobius"/>
    </source>
</evidence>
<dbReference type="PATRIC" id="fig|1227482.3.peg.2323"/>
<evidence type="ECO:0000256" key="1">
    <source>
        <dbReference type="ARBA" id="ARBA00004651"/>
    </source>
</evidence>
<dbReference type="Proteomes" id="UP000011650">
    <property type="component" value="Unassembled WGS sequence"/>
</dbReference>